<evidence type="ECO:0000256" key="1">
    <source>
        <dbReference type="ARBA" id="ARBA00010537"/>
    </source>
</evidence>
<dbReference type="PANTHER" id="PTHR11661:SF1">
    <property type="entry name" value="LARGE RIBOSOMAL SUBUNIT PROTEIN UL11M"/>
    <property type="match status" value="1"/>
</dbReference>
<dbReference type="Pfam" id="PF00298">
    <property type="entry name" value="Ribosomal_L11"/>
    <property type="match status" value="1"/>
</dbReference>
<organism evidence="10 11">
    <name type="scientific">Methanocaldococcus villosus KIN24-T80</name>
    <dbReference type="NCBI Taxonomy" id="1069083"/>
    <lineage>
        <taxon>Archaea</taxon>
        <taxon>Methanobacteriati</taxon>
        <taxon>Methanobacteriota</taxon>
        <taxon>Methanomada group</taxon>
        <taxon>Methanococci</taxon>
        <taxon>Methanococcales</taxon>
        <taxon>Methanocaldococcaceae</taxon>
        <taxon>Methanocaldococcus</taxon>
    </lineage>
</organism>
<evidence type="ECO:0000313" key="11">
    <source>
        <dbReference type="Proteomes" id="UP000053695"/>
    </source>
</evidence>
<keyword evidence="5 6" id="KW-0687">Ribonucleoprotein</keyword>
<dbReference type="NCBIfam" id="NF002232">
    <property type="entry name" value="PRK01143.1"/>
    <property type="match status" value="1"/>
</dbReference>
<comment type="caution">
    <text evidence="10">The sequence shown here is derived from an EMBL/GenBank/DDBJ whole genome shotgun (WGS) entry which is preliminary data.</text>
</comment>
<keyword evidence="3 6" id="KW-0694">RNA-binding</keyword>
<dbReference type="Gene3D" id="1.10.10.250">
    <property type="entry name" value="Ribosomal protein L11, C-terminal domain"/>
    <property type="match status" value="1"/>
</dbReference>
<dbReference type="GO" id="GO:0006412">
    <property type="term" value="P:translation"/>
    <property type="evidence" value="ECO:0007669"/>
    <property type="project" value="UniProtKB-UniRule"/>
</dbReference>
<protein>
    <recommendedName>
        <fullName evidence="6">Large ribosomal subunit protein uL11</fullName>
    </recommendedName>
</protein>
<dbReference type="InterPro" id="IPR000911">
    <property type="entry name" value="Ribosomal_uL11"/>
</dbReference>
<accession>N6VYZ3</accession>
<keyword evidence="4 6" id="KW-0689">Ribosomal protein</keyword>
<reference evidence="10 11" key="1">
    <citation type="journal article" date="2013" name="Genome Announc.">
        <title>Draft Genome Sequence of a Highly Flagellated, Fast-Swimming Archaeon, Methanocaldococcus villosus Strain KIN24-T80 (DSM 22612).</title>
        <authorList>
            <person name="Thennarasu S."/>
            <person name="Polireddy D."/>
            <person name="Antony A."/>
            <person name="Yada M.R."/>
            <person name="Algarawi S."/>
            <person name="Sivakumar N."/>
        </authorList>
    </citation>
    <scope>NUCLEOTIDE SEQUENCE [LARGE SCALE GENOMIC DNA]</scope>
    <source>
        <strain evidence="10 11">KIN24-T80</strain>
    </source>
</reference>
<dbReference type="HAMAP" id="MF_00736">
    <property type="entry name" value="Ribosomal_uL11"/>
    <property type="match status" value="1"/>
</dbReference>
<evidence type="ECO:0000256" key="5">
    <source>
        <dbReference type="ARBA" id="ARBA00023274"/>
    </source>
</evidence>
<dbReference type="PROSITE" id="PS00359">
    <property type="entry name" value="RIBOSOMAL_L11"/>
    <property type="match status" value="1"/>
</dbReference>
<dbReference type="Pfam" id="PF03946">
    <property type="entry name" value="Ribosomal_L11_N"/>
    <property type="match status" value="1"/>
</dbReference>
<evidence type="ECO:0000259" key="8">
    <source>
        <dbReference type="Pfam" id="PF00298"/>
    </source>
</evidence>
<dbReference type="STRING" id="1069083.GCA_000371805_00085"/>
<dbReference type="CDD" id="cd00349">
    <property type="entry name" value="Ribosomal_L11"/>
    <property type="match status" value="1"/>
</dbReference>
<evidence type="ECO:0000256" key="2">
    <source>
        <dbReference type="ARBA" id="ARBA00022730"/>
    </source>
</evidence>
<dbReference type="GO" id="GO:0003735">
    <property type="term" value="F:structural constituent of ribosome"/>
    <property type="evidence" value="ECO:0007669"/>
    <property type="project" value="InterPro"/>
</dbReference>
<sequence length="164" mass="17947">MGKEVVEVLVTGGRATAGPPLGPAIGPLGVNVMQVVKEINEKTKEYEGMQVPVKVIVDTETRKFEIEVGIPPTSALIKKELGIEKGAHEPRHEVVGNLTLEQAIKIAKMKRKSMLSYTLKDAVKEVLGTCGSMGVTVEGKDPKEVQKEIDQGVYDEIFKKYEEE</sequence>
<comment type="subunit">
    <text evidence="6">Part of the ribosomal stalk of the 50S ribosomal subunit. Interacts with L10 and the large rRNA to form the base of the stalk. L10 forms an elongated spine to which L12 dimers bind in a sequential fashion forming a multimeric L10(L12)X complex.</text>
</comment>
<evidence type="ECO:0000256" key="6">
    <source>
        <dbReference type="HAMAP-Rule" id="MF_00736"/>
    </source>
</evidence>
<dbReference type="Proteomes" id="UP000053695">
    <property type="component" value="Unassembled WGS sequence"/>
</dbReference>
<dbReference type="PATRIC" id="fig|1069083.5.peg.522"/>
<dbReference type="SMART" id="SM00649">
    <property type="entry name" value="RL11"/>
    <property type="match status" value="1"/>
</dbReference>
<evidence type="ECO:0000256" key="7">
    <source>
        <dbReference type="RuleBase" id="RU003978"/>
    </source>
</evidence>
<dbReference type="InterPro" id="IPR020784">
    <property type="entry name" value="Ribosomal_uL11_N"/>
</dbReference>
<evidence type="ECO:0000259" key="9">
    <source>
        <dbReference type="Pfam" id="PF03946"/>
    </source>
</evidence>
<keyword evidence="2 6" id="KW-0699">rRNA-binding</keyword>
<feature type="domain" description="Large ribosomal subunit protein uL11 N-terminal" evidence="9">
    <location>
        <begin position="6"/>
        <end position="64"/>
    </location>
</feature>
<dbReference type="EMBL" id="APMM01000017">
    <property type="protein sequence ID" value="ENN96347.1"/>
    <property type="molecule type" value="Genomic_DNA"/>
</dbReference>
<dbReference type="InterPro" id="IPR020783">
    <property type="entry name" value="Ribosomal_uL11_C"/>
</dbReference>
<dbReference type="AlphaFoldDB" id="N6VYZ3"/>
<dbReference type="FunFam" id="1.10.10.250:FF:000006">
    <property type="entry name" value="50S ribosomal protein L11"/>
    <property type="match status" value="1"/>
</dbReference>
<dbReference type="OrthoDB" id="8842at2157"/>
<dbReference type="FunFam" id="3.30.1550.10:FF:000007">
    <property type="entry name" value="50S ribosomal protein L11"/>
    <property type="match status" value="1"/>
</dbReference>
<dbReference type="SUPFAM" id="SSF54747">
    <property type="entry name" value="Ribosomal L11/L12e N-terminal domain"/>
    <property type="match status" value="1"/>
</dbReference>
<dbReference type="Gene3D" id="3.30.1550.10">
    <property type="entry name" value="Ribosomal protein L11/L12, N-terminal domain"/>
    <property type="match status" value="1"/>
</dbReference>
<dbReference type="PANTHER" id="PTHR11661">
    <property type="entry name" value="60S RIBOSOMAL PROTEIN L12"/>
    <property type="match status" value="1"/>
</dbReference>
<name>N6VYZ3_9EURY</name>
<gene>
    <name evidence="10" type="primary">rpl11p</name>
    <name evidence="6" type="synonym">rpl11</name>
    <name evidence="10" type="ORF">J422_02664</name>
</gene>
<dbReference type="GO" id="GO:0070180">
    <property type="term" value="F:large ribosomal subunit rRNA binding"/>
    <property type="evidence" value="ECO:0007669"/>
    <property type="project" value="UniProtKB-UniRule"/>
</dbReference>
<feature type="domain" description="Large ribosomal subunit protein uL11 C-terminal" evidence="8">
    <location>
        <begin position="70"/>
        <end position="137"/>
    </location>
</feature>
<proteinExistence type="inferred from homology"/>
<comment type="similarity">
    <text evidence="1 6 7">Belongs to the universal ribosomal protein uL11 family.</text>
</comment>
<keyword evidence="11" id="KW-1185">Reference proteome</keyword>
<dbReference type="InterPro" id="IPR036796">
    <property type="entry name" value="Ribosomal_uL11_N_sf"/>
</dbReference>
<evidence type="ECO:0000256" key="3">
    <source>
        <dbReference type="ARBA" id="ARBA00022884"/>
    </source>
</evidence>
<evidence type="ECO:0000313" key="10">
    <source>
        <dbReference type="EMBL" id="ENN96347.1"/>
    </source>
</evidence>
<dbReference type="SUPFAM" id="SSF46906">
    <property type="entry name" value="Ribosomal protein L11, C-terminal domain"/>
    <property type="match status" value="1"/>
</dbReference>
<dbReference type="GO" id="GO:0015934">
    <property type="term" value="C:large ribosomal subunit"/>
    <property type="evidence" value="ECO:0007669"/>
    <property type="project" value="TreeGrafter"/>
</dbReference>
<dbReference type="RefSeq" id="WP_004590573.1">
    <property type="nucleotide sequence ID" value="NZ_APMM01000017.1"/>
</dbReference>
<evidence type="ECO:0000256" key="4">
    <source>
        <dbReference type="ARBA" id="ARBA00022980"/>
    </source>
</evidence>
<dbReference type="InterPro" id="IPR020785">
    <property type="entry name" value="Ribosomal_uL11_CS"/>
</dbReference>
<dbReference type="InterPro" id="IPR036769">
    <property type="entry name" value="Ribosomal_uL11_C_sf"/>
</dbReference>
<comment type="function">
    <text evidence="6">Forms part of the ribosomal stalk which helps the ribosome interact with GTP-bound translation factors.</text>
</comment>